<protein>
    <recommendedName>
        <fullName evidence="6">Sigma-70 family RNA polymerase sigma factor</fullName>
    </recommendedName>
</protein>
<dbReference type="PANTHER" id="PTHR30173">
    <property type="entry name" value="SIGMA 19 FACTOR"/>
    <property type="match status" value="1"/>
</dbReference>
<dbReference type="NCBIfam" id="TIGR02937">
    <property type="entry name" value="sigma70-ECF"/>
    <property type="match status" value="1"/>
</dbReference>
<dbReference type="Gene3D" id="1.10.10.10">
    <property type="entry name" value="Winged helix-like DNA-binding domain superfamily/Winged helix DNA-binding domain"/>
    <property type="match status" value="1"/>
</dbReference>
<evidence type="ECO:0000256" key="1">
    <source>
        <dbReference type="ARBA" id="ARBA00011344"/>
    </source>
</evidence>
<dbReference type="Pfam" id="PF08281">
    <property type="entry name" value="Sigma70_r4_2"/>
    <property type="match status" value="1"/>
</dbReference>
<dbReference type="NCBIfam" id="NF007214">
    <property type="entry name" value="PRK09636.1"/>
    <property type="match status" value="1"/>
</dbReference>
<name>A0ABN4TJG2_9BURK</name>
<reference evidence="4 5" key="1">
    <citation type="submission" date="2016-10" db="EMBL/GenBank/DDBJ databases">
        <title>Complete genome sequences of three Cupriavidus strains isolated from various Malaysian environments.</title>
        <authorList>
            <person name="Abdullah A.A.-A."/>
            <person name="Shafie N.A.H."/>
            <person name="Lau N.S."/>
        </authorList>
    </citation>
    <scope>NUCLEOTIDE SEQUENCE [LARGE SCALE GENOMIC DNA]</scope>
    <source>
        <strain evidence="4 5">USMAA1020</strain>
    </source>
</reference>
<evidence type="ECO:0000259" key="3">
    <source>
        <dbReference type="Pfam" id="PF08281"/>
    </source>
</evidence>
<dbReference type="InterPro" id="IPR014284">
    <property type="entry name" value="RNA_pol_sigma-70_dom"/>
</dbReference>
<dbReference type="InterPro" id="IPR007627">
    <property type="entry name" value="RNA_pol_sigma70_r2"/>
</dbReference>
<accession>A0ABN4TJG2</accession>
<feature type="domain" description="RNA polymerase sigma factor 70 region 4 type 2" evidence="3">
    <location>
        <begin position="124"/>
        <end position="174"/>
    </location>
</feature>
<keyword evidence="5" id="KW-1185">Reference proteome</keyword>
<dbReference type="InterPro" id="IPR013249">
    <property type="entry name" value="RNA_pol_sigma70_r4_t2"/>
</dbReference>
<comment type="subunit">
    <text evidence="1">Interacts transiently with the RNA polymerase catalytic core formed by RpoA, RpoB, RpoC and RpoZ (2 alpha, 1 beta, 1 beta' and 1 omega subunit) to form the RNA polymerase holoenzyme that can initiate transcription.</text>
</comment>
<dbReference type="SUPFAM" id="SSF88659">
    <property type="entry name" value="Sigma3 and sigma4 domains of RNA polymerase sigma factors"/>
    <property type="match status" value="1"/>
</dbReference>
<evidence type="ECO:0000259" key="2">
    <source>
        <dbReference type="Pfam" id="PF04542"/>
    </source>
</evidence>
<dbReference type="InterPro" id="IPR013324">
    <property type="entry name" value="RNA_pol_sigma_r3/r4-like"/>
</dbReference>
<dbReference type="Gene3D" id="1.10.1740.10">
    <property type="match status" value="1"/>
</dbReference>
<dbReference type="InterPro" id="IPR032710">
    <property type="entry name" value="NTF2-like_dom_sf"/>
</dbReference>
<feature type="domain" description="RNA polymerase sigma-70 region 2" evidence="2">
    <location>
        <begin position="15"/>
        <end position="80"/>
    </location>
</feature>
<organism evidence="4 5">
    <name type="scientific">Cupriavidus malaysiensis</name>
    <dbReference type="NCBI Taxonomy" id="367825"/>
    <lineage>
        <taxon>Bacteria</taxon>
        <taxon>Pseudomonadati</taxon>
        <taxon>Pseudomonadota</taxon>
        <taxon>Betaproteobacteria</taxon>
        <taxon>Burkholderiales</taxon>
        <taxon>Burkholderiaceae</taxon>
        <taxon>Cupriavidus</taxon>
    </lineage>
</organism>
<dbReference type="RefSeq" id="WP_071069435.1">
    <property type="nucleotide sequence ID" value="NZ_CP017754.1"/>
</dbReference>
<dbReference type="InterPro" id="IPR036388">
    <property type="entry name" value="WH-like_DNA-bd_sf"/>
</dbReference>
<proteinExistence type="predicted"/>
<dbReference type="Gene3D" id="3.10.450.50">
    <property type="match status" value="1"/>
</dbReference>
<dbReference type="SUPFAM" id="SSF54427">
    <property type="entry name" value="NTF2-like"/>
    <property type="match status" value="1"/>
</dbReference>
<sequence>MSTPLAGAADAHLGLFEAQRARLLALAWRMLGSRSEAQDLVQALWLQWQGTSLAGLEEPAAYLTRMATHACIDQLRSARRQREHYVGVWLPEPVIEQADLLAPDDPHSSDPAARLSYAQDVSTAFLLTLERLTPLERAAFLLHDVFDLPFEEVGARLGRDAAACRQLAARARSHVRRGYVRCELDHASTEALMQAFEHALQAGDPNALAALLCEDVQLMSDGGGRAAAIPRPVHGGVTVARLLCGLFDAWRRREPASVMRRARINGNPGFVVRDAGGGLALAAALHWRADSRLARVYLVRNPDKLRARG</sequence>
<evidence type="ECO:0000313" key="4">
    <source>
        <dbReference type="EMBL" id="AOZ06324.1"/>
    </source>
</evidence>
<dbReference type="PANTHER" id="PTHR30173:SF36">
    <property type="entry name" value="ECF RNA POLYMERASE SIGMA FACTOR SIGJ"/>
    <property type="match status" value="1"/>
</dbReference>
<dbReference type="EMBL" id="CP017754">
    <property type="protein sequence ID" value="AOZ06324.1"/>
    <property type="molecule type" value="Genomic_DNA"/>
</dbReference>
<dbReference type="SUPFAM" id="SSF88946">
    <property type="entry name" value="Sigma2 domain of RNA polymerase sigma factors"/>
    <property type="match status" value="1"/>
</dbReference>
<gene>
    <name evidence="4" type="ORF">BKK80_11170</name>
</gene>
<dbReference type="InterPro" id="IPR052704">
    <property type="entry name" value="ECF_Sigma-70_Domain"/>
</dbReference>
<evidence type="ECO:0008006" key="6">
    <source>
        <dbReference type="Google" id="ProtNLM"/>
    </source>
</evidence>
<evidence type="ECO:0000313" key="5">
    <source>
        <dbReference type="Proteomes" id="UP000177515"/>
    </source>
</evidence>
<dbReference type="InterPro" id="IPR013325">
    <property type="entry name" value="RNA_pol_sigma_r2"/>
</dbReference>
<dbReference type="Pfam" id="PF04542">
    <property type="entry name" value="Sigma70_r2"/>
    <property type="match status" value="1"/>
</dbReference>
<dbReference type="Proteomes" id="UP000177515">
    <property type="component" value="Chromosome 1"/>
</dbReference>